<dbReference type="PANTHER" id="PTHR30482">
    <property type="entry name" value="HIGH-AFFINITY BRANCHED-CHAIN AMINO ACID TRANSPORT SYSTEM PERMEASE"/>
    <property type="match status" value="1"/>
</dbReference>
<evidence type="ECO:0000256" key="5">
    <source>
        <dbReference type="ARBA" id="ARBA00023136"/>
    </source>
</evidence>
<keyword evidence="3 6" id="KW-0812">Transmembrane</keyword>
<sequence>MNKKINWQYAMMASAFLILALVPLFMSNNYYITILNQMVINMIVVFGLNFITGLAGQMNLGTAGIYALGAYTSALLSRNFGLSPWLTMVAALVVGFLIGRGLGYPSLKMKGVYLSLTTLAFSEIIRILATNLMDITGGTQGIKNIPRFCVLFWNLDTNVKYFYFVWTVAVLLCLLSMRIAHSKWGREFKAVKDNAEAIESLGLDIKKIKIRAFTLAAVYGALGGALYAHFNQFVTSLSFTTDLSISYVIMLMIGGIGNILGNMIGAIVITILPEMLRFLGDYYQITFCTMVLLCAVFLPNGLVSLPGRFRHLVKKTGKGGERFGK</sequence>
<feature type="transmembrane region" description="Helical" evidence="6">
    <location>
        <begin position="245"/>
        <end position="270"/>
    </location>
</feature>
<feature type="transmembrane region" description="Helical" evidence="6">
    <location>
        <begin position="212"/>
        <end position="230"/>
    </location>
</feature>
<dbReference type="PANTHER" id="PTHR30482:SF10">
    <property type="entry name" value="HIGH-AFFINITY BRANCHED-CHAIN AMINO ACID TRANSPORT PROTEIN BRAE"/>
    <property type="match status" value="1"/>
</dbReference>
<dbReference type="InterPro" id="IPR043428">
    <property type="entry name" value="LivM-like"/>
</dbReference>
<evidence type="ECO:0000256" key="3">
    <source>
        <dbReference type="ARBA" id="ARBA00022692"/>
    </source>
</evidence>
<dbReference type="RefSeq" id="WP_227116178.1">
    <property type="nucleotide sequence ID" value="NZ_JAAITT010000048.1"/>
</dbReference>
<evidence type="ECO:0000313" key="7">
    <source>
        <dbReference type="EMBL" id="MCG4748889.1"/>
    </source>
</evidence>
<protein>
    <submittedName>
        <fullName evidence="7">Branched-chain amino acid ABC transporter permease</fullName>
    </submittedName>
</protein>
<dbReference type="Pfam" id="PF02653">
    <property type="entry name" value="BPD_transp_2"/>
    <property type="match status" value="1"/>
</dbReference>
<evidence type="ECO:0000256" key="6">
    <source>
        <dbReference type="SAM" id="Phobius"/>
    </source>
</evidence>
<evidence type="ECO:0000313" key="8">
    <source>
        <dbReference type="Proteomes" id="UP001299608"/>
    </source>
</evidence>
<dbReference type="GO" id="GO:0005886">
    <property type="term" value="C:plasma membrane"/>
    <property type="evidence" value="ECO:0007669"/>
    <property type="project" value="UniProtKB-SubCell"/>
</dbReference>
<gene>
    <name evidence="7" type="ORF">L0N08_26080</name>
</gene>
<keyword evidence="5 6" id="KW-0472">Membrane</keyword>
<name>A0AAW5C9E0_9FIRM</name>
<dbReference type="Proteomes" id="UP001299608">
    <property type="component" value="Unassembled WGS sequence"/>
</dbReference>
<proteinExistence type="predicted"/>
<dbReference type="GO" id="GO:0015658">
    <property type="term" value="F:branched-chain amino acid transmembrane transporter activity"/>
    <property type="evidence" value="ECO:0007669"/>
    <property type="project" value="InterPro"/>
</dbReference>
<feature type="transmembrane region" description="Helical" evidence="6">
    <location>
        <begin position="282"/>
        <end position="302"/>
    </location>
</feature>
<comment type="caution">
    <text evidence="7">The sequence shown here is derived from an EMBL/GenBank/DDBJ whole genome shotgun (WGS) entry which is preliminary data.</text>
</comment>
<comment type="subcellular location">
    <subcellularLocation>
        <location evidence="1">Cell membrane</location>
        <topology evidence="1">Multi-pass membrane protein</topology>
    </subcellularLocation>
</comment>
<dbReference type="AlphaFoldDB" id="A0AAW5C9E0"/>
<organism evidence="7 8">
    <name type="scientific">Enterocloster aldenensis</name>
    <dbReference type="NCBI Taxonomy" id="358742"/>
    <lineage>
        <taxon>Bacteria</taxon>
        <taxon>Bacillati</taxon>
        <taxon>Bacillota</taxon>
        <taxon>Clostridia</taxon>
        <taxon>Lachnospirales</taxon>
        <taxon>Lachnospiraceae</taxon>
        <taxon>Enterocloster</taxon>
    </lineage>
</organism>
<dbReference type="CDD" id="cd06581">
    <property type="entry name" value="TM_PBP1_LivM_like"/>
    <property type="match status" value="1"/>
</dbReference>
<keyword evidence="4 6" id="KW-1133">Transmembrane helix</keyword>
<evidence type="ECO:0000256" key="4">
    <source>
        <dbReference type="ARBA" id="ARBA00022989"/>
    </source>
</evidence>
<feature type="transmembrane region" description="Helical" evidence="6">
    <location>
        <begin position="111"/>
        <end position="129"/>
    </location>
</feature>
<feature type="transmembrane region" description="Helical" evidence="6">
    <location>
        <begin position="7"/>
        <end position="25"/>
    </location>
</feature>
<feature type="transmembrane region" description="Helical" evidence="6">
    <location>
        <begin position="82"/>
        <end position="99"/>
    </location>
</feature>
<accession>A0AAW5C9E0</accession>
<keyword evidence="2" id="KW-1003">Cell membrane</keyword>
<evidence type="ECO:0000256" key="1">
    <source>
        <dbReference type="ARBA" id="ARBA00004651"/>
    </source>
</evidence>
<reference evidence="7" key="1">
    <citation type="submission" date="2022-01" db="EMBL/GenBank/DDBJ databases">
        <title>Collection of gut derived symbiotic bacterial strains cultured from healthy donors.</title>
        <authorList>
            <person name="Lin H."/>
            <person name="Kohout C."/>
            <person name="Waligurski E."/>
            <person name="Pamer E.G."/>
        </authorList>
    </citation>
    <scope>NUCLEOTIDE SEQUENCE</scope>
    <source>
        <strain evidence="7">DFI.6.55</strain>
    </source>
</reference>
<dbReference type="EMBL" id="JAKNGE010000045">
    <property type="protein sequence ID" value="MCG4748889.1"/>
    <property type="molecule type" value="Genomic_DNA"/>
</dbReference>
<dbReference type="InterPro" id="IPR001851">
    <property type="entry name" value="ABC_transp_permease"/>
</dbReference>
<feature type="transmembrane region" description="Helical" evidence="6">
    <location>
        <begin position="161"/>
        <end position="180"/>
    </location>
</feature>
<evidence type="ECO:0000256" key="2">
    <source>
        <dbReference type="ARBA" id="ARBA00022475"/>
    </source>
</evidence>